<dbReference type="AlphaFoldDB" id="A0A7C9IV20"/>
<evidence type="ECO:0000256" key="4">
    <source>
        <dbReference type="ARBA" id="ARBA00023136"/>
    </source>
</evidence>
<dbReference type="Pfam" id="PF12698">
    <property type="entry name" value="ABC2_membrane_3"/>
    <property type="match status" value="1"/>
</dbReference>
<dbReference type="InterPro" id="IPR013525">
    <property type="entry name" value="ABC2_TM"/>
</dbReference>
<keyword evidence="3 5" id="KW-1133">Transmembrane helix</keyword>
<dbReference type="GO" id="GO:0140359">
    <property type="term" value="F:ABC-type transporter activity"/>
    <property type="evidence" value="ECO:0007669"/>
    <property type="project" value="InterPro"/>
</dbReference>
<feature type="transmembrane region" description="Helical" evidence="5">
    <location>
        <begin position="303"/>
        <end position="329"/>
    </location>
</feature>
<dbReference type="PANTHER" id="PTHR43077">
    <property type="entry name" value="TRANSPORT PERMEASE YVFS-RELATED"/>
    <property type="match status" value="1"/>
</dbReference>
<evidence type="ECO:0000256" key="2">
    <source>
        <dbReference type="ARBA" id="ARBA00022692"/>
    </source>
</evidence>
<comment type="caution">
    <text evidence="7">The sequence shown here is derived from an EMBL/GenBank/DDBJ whole genome shotgun (WGS) entry which is preliminary data.</text>
</comment>
<gene>
    <name evidence="7" type="ORF">GB992_08505</name>
</gene>
<keyword evidence="2 5" id="KW-0812">Transmembrane</keyword>
<dbReference type="PANTHER" id="PTHR43077:SF5">
    <property type="entry name" value="PHAGE INFECTION PROTEIN"/>
    <property type="match status" value="1"/>
</dbReference>
<dbReference type="Gene3D" id="3.40.1710.10">
    <property type="entry name" value="abc type-2 transporter like domain"/>
    <property type="match status" value="1"/>
</dbReference>
<accession>A0A7C9IV20</accession>
<evidence type="ECO:0000256" key="1">
    <source>
        <dbReference type="ARBA" id="ARBA00004141"/>
    </source>
</evidence>
<dbReference type="Proteomes" id="UP000480570">
    <property type="component" value="Unassembled WGS sequence"/>
</dbReference>
<feature type="transmembrane region" description="Helical" evidence="5">
    <location>
        <begin position="272"/>
        <end position="297"/>
    </location>
</feature>
<proteinExistence type="predicted"/>
<evidence type="ECO:0000256" key="5">
    <source>
        <dbReference type="SAM" id="Phobius"/>
    </source>
</evidence>
<evidence type="ECO:0000259" key="6">
    <source>
        <dbReference type="Pfam" id="PF12698"/>
    </source>
</evidence>
<dbReference type="GO" id="GO:0016020">
    <property type="term" value="C:membrane"/>
    <property type="evidence" value="ECO:0007669"/>
    <property type="project" value="UniProtKB-SubCell"/>
</dbReference>
<dbReference type="InterPro" id="IPR051328">
    <property type="entry name" value="T7SS_ABC-Transporter"/>
</dbReference>
<comment type="subcellular location">
    <subcellularLocation>
        <location evidence="1">Membrane</location>
        <topology evidence="1">Multi-pass membrane protein</topology>
    </subcellularLocation>
</comment>
<feature type="transmembrane region" description="Helical" evidence="5">
    <location>
        <begin position="241"/>
        <end position="260"/>
    </location>
</feature>
<dbReference type="EMBL" id="WEZT01000018">
    <property type="protein sequence ID" value="MYV05874.1"/>
    <property type="molecule type" value="Genomic_DNA"/>
</dbReference>
<feature type="transmembrane region" description="Helical" evidence="5">
    <location>
        <begin position="12"/>
        <end position="35"/>
    </location>
</feature>
<feature type="transmembrane region" description="Helical" evidence="5">
    <location>
        <begin position="391"/>
        <end position="414"/>
    </location>
</feature>
<feature type="domain" description="ABC-2 type transporter transmembrane" evidence="6">
    <location>
        <begin position="14"/>
        <end position="410"/>
    </location>
</feature>
<protein>
    <recommendedName>
        <fullName evidence="6">ABC-2 type transporter transmembrane domain-containing protein</fullName>
    </recommendedName>
</protein>
<evidence type="ECO:0000313" key="7">
    <source>
        <dbReference type="EMBL" id="MYV05874.1"/>
    </source>
</evidence>
<feature type="transmembrane region" description="Helical" evidence="5">
    <location>
        <begin position="341"/>
        <end position="362"/>
    </location>
</feature>
<evidence type="ECO:0000313" key="8">
    <source>
        <dbReference type="Proteomes" id="UP000480570"/>
    </source>
</evidence>
<keyword evidence="4 5" id="KW-0472">Membrane</keyword>
<evidence type="ECO:0000256" key="3">
    <source>
        <dbReference type="ARBA" id="ARBA00022989"/>
    </source>
</evidence>
<organism evidence="7 8">
    <name type="scientific">Furfurilactobacillus rossiae</name>
    <dbReference type="NCBI Taxonomy" id="231049"/>
    <lineage>
        <taxon>Bacteria</taxon>
        <taxon>Bacillati</taxon>
        <taxon>Bacillota</taxon>
        <taxon>Bacilli</taxon>
        <taxon>Lactobacillales</taxon>
        <taxon>Lactobacillaceae</taxon>
        <taxon>Furfurilactobacillus</taxon>
    </lineage>
</organism>
<dbReference type="PROSITE" id="PS51257">
    <property type="entry name" value="PROKAR_LIPOPROTEIN"/>
    <property type="match status" value="1"/>
</dbReference>
<reference evidence="7 8" key="1">
    <citation type="journal article" date="2019" name="Appl. Environ. Microbiol.">
        <title>Genetic determinants of hydroxycinnamic acid metabolism in heterofermentative lactobacilli.</title>
        <authorList>
            <person name="Gaur G."/>
            <person name="Oh J.H."/>
            <person name="Filannino P."/>
            <person name="Gobbetti M."/>
            <person name="van Pijkeren J.P."/>
            <person name="Ganzle M.G."/>
        </authorList>
    </citation>
    <scope>NUCLEOTIDE SEQUENCE [LARGE SCALE GENOMIC DNA]</scope>
    <source>
        <strain evidence="7 8">FUA3583</strain>
    </source>
</reference>
<name>A0A7C9IV20_9LACO</name>
<sequence>MMKGFTIFKQPFVWAFMLIAILCSIFFSACLLPAFHVLPSRTDQIPVVVINQDSTTMGKTVTQQLIRHLPFKHIRENQDLATSKTQLNNRHVGLIIRIPATFSKDIKAGRTTHLHYYVNNANSLIQNNMNKSLISNATNSISANVTTNKAKGMFAKVLGPQIAAKAQQQFVTNPAAAHLAQNPQAMATAKKTMTNKVKRSTMMAATKMSQALSKGVSPITHTSNSLPTRTSYQMAPMTLQMGTYLGTLLMSVLLVALFMVKRFSLGKWSSFLATQCVGLLNAIVLPFASVTTLHLLISMNSTIYWQLLSFNIVSTMVIFEFTYAIATIFAGLPSMIIQIPLFILQVVTGGIIVPHLALNGFYRFIAATTPMYAAMTGSQNILFGGGQTGNLLLSLIWLGLLSFVISAVAIAVGFRSNKPAGIAKVFA</sequence>